<evidence type="ECO:0000256" key="1">
    <source>
        <dbReference type="SAM" id="MobiDB-lite"/>
    </source>
</evidence>
<dbReference type="AlphaFoldDB" id="A0A9D4WG81"/>
<comment type="caution">
    <text evidence="2">The sequence shown here is derived from an EMBL/GenBank/DDBJ whole genome shotgun (WGS) entry which is preliminary data.</text>
</comment>
<feature type="compositionally biased region" description="Low complexity" evidence="1">
    <location>
        <begin position="206"/>
        <end position="217"/>
    </location>
</feature>
<feature type="region of interest" description="Disordered" evidence="1">
    <location>
        <begin position="202"/>
        <end position="227"/>
    </location>
</feature>
<gene>
    <name evidence="2" type="ORF">KIW84_065665</name>
</gene>
<reference evidence="2 3" key="1">
    <citation type="journal article" date="2022" name="Nat. Genet.">
        <title>Improved pea reference genome and pan-genome highlight genomic features and evolutionary characteristics.</title>
        <authorList>
            <person name="Yang T."/>
            <person name="Liu R."/>
            <person name="Luo Y."/>
            <person name="Hu S."/>
            <person name="Wang D."/>
            <person name="Wang C."/>
            <person name="Pandey M.K."/>
            <person name="Ge S."/>
            <person name="Xu Q."/>
            <person name="Li N."/>
            <person name="Li G."/>
            <person name="Huang Y."/>
            <person name="Saxena R.K."/>
            <person name="Ji Y."/>
            <person name="Li M."/>
            <person name="Yan X."/>
            <person name="He Y."/>
            <person name="Liu Y."/>
            <person name="Wang X."/>
            <person name="Xiang C."/>
            <person name="Varshney R.K."/>
            <person name="Ding H."/>
            <person name="Gao S."/>
            <person name="Zong X."/>
        </authorList>
    </citation>
    <scope>NUCLEOTIDE SEQUENCE [LARGE SCALE GENOMIC DNA]</scope>
    <source>
        <strain evidence="2 3">cv. Zhongwan 6</strain>
    </source>
</reference>
<keyword evidence="3" id="KW-1185">Reference proteome</keyword>
<evidence type="ECO:0000313" key="2">
    <source>
        <dbReference type="EMBL" id="KAI5400908.1"/>
    </source>
</evidence>
<organism evidence="2 3">
    <name type="scientific">Pisum sativum</name>
    <name type="common">Garden pea</name>
    <name type="synonym">Lathyrus oleraceus</name>
    <dbReference type="NCBI Taxonomy" id="3888"/>
    <lineage>
        <taxon>Eukaryota</taxon>
        <taxon>Viridiplantae</taxon>
        <taxon>Streptophyta</taxon>
        <taxon>Embryophyta</taxon>
        <taxon>Tracheophyta</taxon>
        <taxon>Spermatophyta</taxon>
        <taxon>Magnoliopsida</taxon>
        <taxon>eudicotyledons</taxon>
        <taxon>Gunneridae</taxon>
        <taxon>Pentapetalae</taxon>
        <taxon>rosids</taxon>
        <taxon>fabids</taxon>
        <taxon>Fabales</taxon>
        <taxon>Fabaceae</taxon>
        <taxon>Papilionoideae</taxon>
        <taxon>50 kb inversion clade</taxon>
        <taxon>NPAAA clade</taxon>
        <taxon>Hologalegina</taxon>
        <taxon>IRL clade</taxon>
        <taxon>Fabeae</taxon>
        <taxon>Lathyrus</taxon>
    </lineage>
</organism>
<sequence>MAQNLRTGKASKGKDKEATSDPPKSISNFYSRLKKLFPSREQQKRFLNHSTITNTEMQTLFAMKHVIPVNWAYMIFEHMAIRDENSQELPYAFFITKILQHFKVNIVKEDPIPMEDWELTVHICNNKMKIVYNNKDKTIQYLDDEVENTLSVPQETEDMRHFMDYMAYRHYSLSTKINRLSIHTQASPVEIPAYHYPLCQPPNVPPQNFNQANPQDNFGQEYMNQDY</sequence>
<dbReference type="Proteomes" id="UP001058974">
    <property type="component" value="Chromosome 6"/>
</dbReference>
<evidence type="ECO:0000313" key="3">
    <source>
        <dbReference type="Proteomes" id="UP001058974"/>
    </source>
</evidence>
<accession>A0A9D4WG81</accession>
<dbReference type="EMBL" id="JAMSHJ010000006">
    <property type="protein sequence ID" value="KAI5400908.1"/>
    <property type="molecule type" value="Genomic_DNA"/>
</dbReference>
<name>A0A9D4WG81_PEA</name>
<dbReference type="Gramene" id="Psat06G0566500-T1">
    <property type="protein sequence ID" value="KAI5400908.1"/>
    <property type="gene ID" value="KIW84_065665"/>
</dbReference>
<proteinExistence type="predicted"/>
<protein>
    <submittedName>
        <fullName evidence="2">Uncharacterized protein</fullName>
    </submittedName>
</protein>
<feature type="region of interest" description="Disordered" evidence="1">
    <location>
        <begin position="1"/>
        <end position="25"/>
    </location>
</feature>